<dbReference type="RefSeq" id="WP_133275335.1">
    <property type="nucleotide sequence ID" value="NZ_CP037933.1"/>
</dbReference>
<dbReference type="EMBL" id="CP037933">
    <property type="protein sequence ID" value="QBN17804.1"/>
    <property type="molecule type" value="Genomic_DNA"/>
</dbReference>
<name>A0A4P6YAM2_9FLAO</name>
<keyword evidence="2" id="KW-1185">Reference proteome</keyword>
<dbReference type="OrthoDB" id="885042at2"/>
<evidence type="ECO:0000313" key="1">
    <source>
        <dbReference type="EMBL" id="QBN17804.1"/>
    </source>
</evidence>
<dbReference type="AlphaFoldDB" id="A0A4P6YAM2"/>
<sequence>MIKKTLTIITFIFITAFSPNKTTVYICGPLGAKKYHHSSYCRGLSACKHQINEVSKEKAISLGLALCGWED</sequence>
<dbReference type="Proteomes" id="UP000291124">
    <property type="component" value="Chromosome"/>
</dbReference>
<proteinExistence type="predicted"/>
<accession>A0A4P6YAM2</accession>
<gene>
    <name evidence="1" type="ORF">E1750_02975</name>
</gene>
<organism evidence="1 2">
    <name type="scientific">Flavobacterium nackdongense</name>
    <dbReference type="NCBI Taxonomy" id="2547394"/>
    <lineage>
        <taxon>Bacteria</taxon>
        <taxon>Pseudomonadati</taxon>
        <taxon>Bacteroidota</taxon>
        <taxon>Flavobacteriia</taxon>
        <taxon>Flavobacteriales</taxon>
        <taxon>Flavobacteriaceae</taxon>
        <taxon>Flavobacterium</taxon>
    </lineage>
</organism>
<evidence type="ECO:0000313" key="2">
    <source>
        <dbReference type="Proteomes" id="UP000291124"/>
    </source>
</evidence>
<protein>
    <submittedName>
        <fullName evidence="1">Uncharacterized protein</fullName>
    </submittedName>
</protein>
<reference evidence="2" key="1">
    <citation type="submission" date="2019-03" db="EMBL/GenBank/DDBJ databases">
        <title>Flavobacterium sp.</title>
        <authorList>
            <person name="Kim H."/>
        </authorList>
    </citation>
    <scope>NUCLEOTIDE SEQUENCE [LARGE SCALE GENOMIC DNA]</scope>
    <source>
        <strain evidence="2">GS13</strain>
    </source>
</reference>
<dbReference type="KEGG" id="fnk:E1750_02975"/>